<keyword evidence="6" id="KW-0067">ATP-binding</keyword>
<keyword evidence="5" id="KW-0418">Kinase</keyword>
<dbReference type="OrthoDB" id="5979581at2759"/>
<feature type="non-terminal residue" evidence="10">
    <location>
        <position position="1"/>
    </location>
</feature>
<dbReference type="AlphaFoldDB" id="A0A409W1F7"/>
<evidence type="ECO:0000256" key="8">
    <source>
        <dbReference type="ARBA" id="ARBA00048679"/>
    </source>
</evidence>
<dbReference type="GO" id="GO:0005524">
    <property type="term" value="F:ATP binding"/>
    <property type="evidence" value="ECO:0007669"/>
    <property type="project" value="UniProtKB-KW"/>
</dbReference>
<dbReference type="Proteomes" id="UP000284842">
    <property type="component" value="Unassembled WGS sequence"/>
</dbReference>
<comment type="catalytic activity">
    <reaction evidence="8">
        <text>L-seryl-[protein] + ATP = O-phospho-L-seryl-[protein] + ADP + H(+)</text>
        <dbReference type="Rhea" id="RHEA:17989"/>
        <dbReference type="Rhea" id="RHEA-COMP:9863"/>
        <dbReference type="Rhea" id="RHEA-COMP:11604"/>
        <dbReference type="ChEBI" id="CHEBI:15378"/>
        <dbReference type="ChEBI" id="CHEBI:29999"/>
        <dbReference type="ChEBI" id="CHEBI:30616"/>
        <dbReference type="ChEBI" id="CHEBI:83421"/>
        <dbReference type="ChEBI" id="CHEBI:456216"/>
        <dbReference type="EC" id="2.7.11.1"/>
    </reaction>
</comment>
<dbReference type="GO" id="GO:0005634">
    <property type="term" value="C:nucleus"/>
    <property type="evidence" value="ECO:0007669"/>
    <property type="project" value="TreeGrafter"/>
</dbReference>
<evidence type="ECO:0000256" key="1">
    <source>
        <dbReference type="ARBA" id="ARBA00012513"/>
    </source>
</evidence>
<name>A0A409W1F7_9AGAR</name>
<dbReference type="InParanoid" id="A0A409W1F7"/>
<dbReference type="PROSITE" id="PS50011">
    <property type="entry name" value="PROTEIN_KINASE_DOM"/>
    <property type="match status" value="1"/>
</dbReference>
<dbReference type="PANTHER" id="PTHR47634:SF9">
    <property type="entry name" value="PROTEIN KINASE DOMAIN-CONTAINING PROTEIN-RELATED"/>
    <property type="match status" value="1"/>
</dbReference>
<evidence type="ECO:0000256" key="4">
    <source>
        <dbReference type="ARBA" id="ARBA00022741"/>
    </source>
</evidence>
<dbReference type="STRING" id="181874.A0A409W1F7"/>
<dbReference type="Pfam" id="PF00069">
    <property type="entry name" value="Pkinase"/>
    <property type="match status" value="2"/>
</dbReference>
<dbReference type="InterPro" id="IPR000719">
    <property type="entry name" value="Prot_kinase_dom"/>
</dbReference>
<evidence type="ECO:0000313" key="10">
    <source>
        <dbReference type="EMBL" id="PPQ72308.1"/>
    </source>
</evidence>
<dbReference type="InterPro" id="IPR008271">
    <property type="entry name" value="Ser/Thr_kinase_AS"/>
</dbReference>
<evidence type="ECO:0000256" key="2">
    <source>
        <dbReference type="ARBA" id="ARBA00022527"/>
    </source>
</evidence>
<accession>A0A409W1F7</accession>
<dbReference type="EC" id="2.7.11.1" evidence="1"/>
<dbReference type="PROSITE" id="PS00108">
    <property type="entry name" value="PROTEIN_KINASE_ST"/>
    <property type="match status" value="1"/>
</dbReference>
<reference evidence="10 11" key="1">
    <citation type="journal article" date="2018" name="Evol. Lett.">
        <title>Horizontal gene cluster transfer increased hallucinogenic mushroom diversity.</title>
        <authorList>
            <person name="Reynolds H.T."/>
            <person name="Vijayakumar V."/>
            <person name="Gluck-Thaler E."/>
            <person name="Korotkin H.B."/>
            <person name="Matheny P.B."/>
            <person name="Slot J.C."/>
        </authorList>
    </citation>
    <scope>NUCLEOTIDE SEQUENCE [LARGE SCALE GENOMIC DNA]</scope>
    <source>
        <strain evidence="10 11">2629</strain>
    </source>
</reference>
<protein>
    <recommendedName>
        <fullName evidence="1">non-specific serine/threonine protein kinase</fullName>
        <ecNumber evidence="1">2.7.11.1</ecNumber>
    </recommendedName>
</protein>
<dbReference type="EMBL" id="NHTK01005876">
    <property type="protein sequence ID" value="PPQ72308.1"/>
    <property type="molecule type" value="Genomic_DNA"/>
</dbReference>
<sequence length="291" mass="32989">SFTINEKHLCLTQPLYSTSVSALRRSAPTKSLPVYMVRNFIYMTLNALKTIHSLNIVHTDVKLDNILFTNERYALESALEKYLEENPSQVNPDTQIPESQPIPSEWTYETGAFQAERMTVSLIDFGHAEWAEGTPLGEGFCPISLRPPEVLLSSGFGTAIDIWAIGCLTFELLVGRWLFLPEDGGEDWSIEEDHLAKMMELTDQRFSKSVLDRAKNREKYFDGEGNLIHIDELIPVKIEQAMSNYNIPGLSQEDIAESADFIRACLHLDHEKRPTAGELLKHSFLKKAFHC</sequence>
<feature type="domain" description="Protein kinase" evidence="9">
    <location>
        <begin position="1"/>
        <end position="285"/>
    </location>
</feature>
<dbReference type="PANTHER" id="PTHR47634">
    <property type="entry name" value="PROTEIN KINASE DOMAIN-CONTAINING PROTEIN-RELATED"/>
    <property type="match status" value="1"/>
</dbReference>
<dbReference type="GO" id="GO:0005737">
    <property type="term" value="C:cytoplasm"/>
    <property type="evidence" value="ECO:0007669"/>
    <property type="project" value="TreeGrafter"/>
</dbReference>
<dbReference type="GO" id="GO:0000245">
    <property type="term" value="P:spliceosomal complex assembly"/>
    <property type="evidence" value="ECO:0007669"/>
    <property type="project" value="TreeGrafter"/>
</dbReference>
<dbReference type="GO" id="GO:0004674">
    <property type="term" value="F:protein serine/threonine kinase activity"/>
    <property type="evidence" value="ECO:0007669"/>
    <property type="project" value="UniProtKB-KW"/>
</dbReference>
<gene>
    <name evidence="10" type="ORF">CVT24_004585</name>
</gene>
<evidence type="ECO:0000313" key="11">
    <source>
        <dbReference type="Proteomes" id="UP000284842"/>
    </source>
</evidence>
<keyword evidence="2" id="KW-0723">Serine/threonine-protein kinase</keyword>
<dbReference type="SMART" id="SM00220">
    <property type="entry name" value="S_TKc"/>
    <property type="match status" value="1"/>
</dbReference>
<evidence type="ECO:0000259" key="9">
    <source>
        <dbReference type="PROSITE" id="PS50011"/>
    </source>
</evidence>
<keyword evidence="3" id="KW-0808">Transferase</keyword>
<keyword evidence="11" id="KW-1185">Reference proteome</keyword>
<dbReference type="Gene3D" id="1.10.510.10">
    <property type="entry name" value="Transferase(Phosphotransferase) domain 1"/>
    <property type="match status" value="1"/>
</dbReference>
<dbReference type="Gene3D" id="3.30.200.20">
    <property type="entry name" value="Phosphorylase Kinase, domain 1"/>
    <property type="match status" value="1"/>
</dbReference>
<dbReference type="GO" id="GO:0050684">
    <property type="term" value="P:regulation of mRNA processing"/>
    <property type="evidence" value="ECO:0007669"/>
    <property type="project" value="TreeGrafter"/>
</dbReference>
<dbReference type="InterPro" id="IPR011009">
    <property type="entry name" value="Kinase-like_dom_sf"/>
</dbReference>
<evidence type="ECO:0000256" key="5">
    <source>
        <dbReference type="ARBA" id="ARBA00022777"/>
    </source>
</evidence>
<evidence type="ECO:0000256" key="3">
    <source>
        <dbReference type="ARBA" id="ARBA00022679"/>
    </source>
</evidence>
<comment type="catalytic activity">
    <reaction evidence="7">
        <text>L-threonyl-[protein] + ATP = O-phospho-L-threonyl-[protein] + ADP + H(+)</text>
        <dbReference type="Rhea" id="RHEA:46608"/>
        <dbReference type="Rhea" id="RHEA-COMP:11060"/>
        <dbReference type="Rhea" id="RHEA-COMP:11605"/>
        <dbReference type="ChEBI" id="CHEBI:15378"/>
        <dbReference type="ChEBI" id="CHEBI:30013"/>
        <dbReference type="ChEBI" id="CHEBI:30616"/>
        <dbReference type="ChEBI" id="CHEBI:61977"/>
        <dbReference type="ChEBI" id="CHEBI:456216"/>
        <dbReference type="EC" id="2.7.11.1"/>
    </reaction>
</comment>
<dbReference type="InterPro" id="IPR051334">
    <property type="entry name" value="SRPK"/>
</dbReference>
<dbReference type="SUPFAM" id="SSF56112">
    <property type="entry name" value="Protein kinase-like (PK-like)"/>
    <property type="match status" value="1"/>
</dbReference>
<comment type="caution">
    <text evidence="10">The sequence shown here is derived from an EMBL/GenBank/DDBJ whole genome shotgun (WGS) entry which is preliminary data.</text>
</comment>
<evidence type="ECO:0000256" key="6">
    <source>
        <dbReference type="ARBA" id="ARBA00022840"/>
    </source>
</evidence>
<organism evidence="10 11">
    <name type="scientific">Panaeolus cyanescens</name>
    <dbReference type="NCBI Taxonomy" id="181874"/>
    <lineage>
        <taxon>Eukaryota</taxon>
        <taxon>Fungi</taxon>
        <taxon>Dikarya</taxon>
        <taxon>Basidiomycota</taxon>
        <taxon>Agaricomycotina</taxon>
        <taxon>Agaricomycetes</taxon>
        <taxon>Agaricomycetidae</taxon>
        <taxon>Agaricales</taxon>
        <taxon>Agaricineae</taxon>
        <taxon>Galeropsidaceae</taxon>
        <taxon>Panaeolus</taxon>
    </lineage>
</organism>
<keyword evidence="4" id="KW-0547">Nucleotide-binding</keyword>
<evidence type="ECO:0000256" key="7">
    <source>
        <dbReference type="ARBA" id="ARBA00047899"/>
    </source>
</evidence>
<proteinExistence type="predicted"/>